<keyword evidence="4" id="KW-0808">Transferase</keyword>
<dbReference type="InterPro" id="IPR038654">
    <property type="entry name" value="PINIT_sf"/>
</dbReference>
<name>A0A8H2ZF22_9SACH</name>
<dbReference type="PANTHER" id="PTHR10782">
    <property type="entry name" value="ZINC FINGER MIZ DOMAIN-CONTAINING PROTEIN"/>
    <property type="match status" value="1"/>
</dbReference>
<dbReference type="GO" id="GO:0000785">
    <property type="term" value="C:chromatin"/>
    <property type="evidence" value="ECO:0007669"/>
    <property type="project" value="TreeGrafter"/>
</dbReference>
<evidence type="ECO:0000259" key="12">
    <source>
        <dbReference type="PROSITE" id="PS50800"/>
    </source>
</evidence>
<dbReference type="SMART" id="SM00513">
    <property type="entry name" value="SAP"/>
    <property type="match status" value="1"/>
</dbReference>
<feature type="compositionally biased region" description="Low complexity" evidence="11">
    <location>
        <begin position="646"/>
        <end position="667"/>
    </location>
</feature>
<evidence type="ECO:0000256" key="4">
    <source>
        <dbReference type="ARBA" id="ARBA00022679"/>
    </source>
</evidence>
<dbReference type="Gene3D" id="2.60.120.780">
    <property type="entry name" value="PINIT domain"/>
    <property type="match status" value="1"/>
</dbReference>
<evidence type="ECO:0000256" key="6">
    <source>
        <dbReference type="ARBA" id="ARBA00022771"/>
    </source>
</evidence>
<keyword evidence="6 10" id="KW-0863">Zinc-finger</keyword>
<keyword evidence="16" id="KW-1185">Reference proteome</keyword>
<feature type="compositionally biased region" description="Acidic residues" evidence="11">
    <location>
        <begin position="668"/>
        <end position="677"/>
    </location>
</feature>
<feature type="domain" description="PINIT" evidence="14">
    <location>
        <begin position="168"/>
        <end position="318"/>
    </location>
</feature>
<protein>
    <submittedName>
        <fullName evidence="15">Similar to Saccharomyces cerevisiae YDR409W SIZ1 SUMO/Smt3 ligase that promotes the attachment of sumo to proteins</fullName>
    </submittedName>
</protein>
<feature type="region of interest" description="Disordered" evidence="11">
    <location>
        <begin position="634"/>
        <end position="712"/>
    </location>
</feature>
<feature type="domain" description="SP-RING-type" evidence="13">
    <location>
        <begin position="351"/>
        <end position="436"/>
    </location>
</feature>
<gene>
    <name evidence="15" type="ORF">KABA2_01S00462</name>
</gene>
<feature type="compositionally biased region" description="Basic and acidic residues" evidence="11">
    <location>
        <begin position="447"/>
        <end position="470"/>
    </location>
</feature>
<reference evidence="15 16" key="1">
    <citation type="submission" date="2020-05" db="EMBL/GenBank/DDBJ databases">
        <authorList>
            <person name="Casaregola S."/>
            <person name="Devillers H."/>
            <person name="Grondin C."/>
        </authorList>
    </citation>
    <scope>NUCLEOTIDE SEQUENCE [LARGE SCALE GENOMIC DNA]</scope>
    <source>
        <strain evidence="15 16">CLIB 1767</strain>
    </source>
</reference>
<feature type="compositionally biased region" description="Low complexity" evidence="11">
    <location>
        <begin position="731"/>
        <end position="777"/>
    </location>
</feature>
<organism evidence="15 16">
    <name type="scientific">Maudiozyma barnettii</name>
    <dbReference type="NCBI Taxonomy" id="61262"/>
    <lineage>
        <taxon>Eukaryota</taxon>
        <taxon>Fungi</taxon>
        <taxon>Dikarya</taxon>
        <taxon>Ascomycota</taxon>
        <taxon>Saccharomycotina</taxon>
        <taxon>Saccharomycetes</taxon>
        <taxon>Saccharomycetales</taxon>
        <taxon>Saccharomycetaceae</taxon>
        <taxon>Maudiozyma</taxon>
    </lineage>
</organism>
<evidence type="ECO:0000256" key="11">
    <source>
        <dbReference type="SAM" id="MobiDB-lite"/>
    </source>
</evidence>
<dbReference type="GeneID" id="64854969"/>
<keyword evidence="5" id="KW-0479">Metal-binding</keyword>
<keyword evidence="15" id="KW-0436">Ligase</keyword>
<evidence type="ECO:0000256" key="7">
    <source>
        <dbReference type="ARBA" id="ARBA00022786"/>
    </source>
</evidence>
<dbReference type="GO" id="GO:0016925">
    <property type="term" value="P:protein sumoylation"/>
    <property type="evidence" value="ECO:0007669"/>
    <property type="project" value="UniProtKB-UniPathway"/>
</dbReference>
<dbReference type="InterPro" id="IPR004181">
    <property type="entry name" value="Znf_MIZ"/>
</dbReference>
<feature type="region of interest" description="Disordered" evidence="11">
    <location>
        <begin position="443"/>
        <end position="597"/>
    </location>
</feature>
<feature type="compositionally biased region" description="Acidic residues" evidence="11">
    <location>
        <begin position="835"/>
        <end position="846"/>
    </location>
</feature>
<dbReference type="InterPro" id="IPR013083">
    <property type="entry name" value="Znf_RING/FYVE/PHD"/>
</dbReference>
<dbReference type="PROSITE" id="PS50800">
    <property type="entry name" value="SAP"/>
    <property type="match status" value="1"/>
</dbReference>
<feature type="compositionally biased region" description="Polar residues" evidence="11">
    <location>
        <begin position="587"/>
        <end position="597"/>
    </location>
</feature>
<dbReference type="SUPFAM" id="SSF68906">
    <property type="entry name" value="SAP domain"/>
    <property type="match status" value="1"/>
</dbReference>
<dbReference type="Pfam" id="PF02037">
    <property type="entry name" value="SAP"/>
    <property type="match status" value="1"/>
</dbReference>
<evidence type="ECO:0000259" key="14">
    <source>
        <dbReference type="PROSITE" id="PS51466"/>
    </source>
</evidence>
<feature type="compositionally biased region" description="Acidic residues" evidence="11">
    <location>
        <begin position="499"/>
        <end position="512"/>
    </location>
</feature>
<comment type="caution">
    <text evidence="15">The sequence shown here is derived from an EMBL/GenBank/DDBJ whole genome shotgun (WGS) entry which is preliminary data.</text>
</comment>
<dbReference type="InterPro" id="IPR003034">
    <property type="entry name" value="SAP_dom"/>
</dbReference>
<dbReference type="GO" id="GO:0061665">
    <property type="term" value="F:SUMO ligase activity"/>
    <property type="evidence" value="ECO:0007669"/>
    <property type="project" value="TreeGrafter"/>
</dbReference>
<evidence type="ECO:0000256" key="10">
    <source>
        <dbReference type="PROSITE-ProRule" id="PRU00452"/>
    </source>
</evidence>
<dbReference type="OrthoDB" id="28127at2759"/>
<evidence type="ECO:0000259" key="13">
    <source>
        <dbReference type="PROSITE" id="PS51044"/>
    </source>
</evidence>
<feature type="compositionally biased region" description="Basic and acidic residues" evidence="11">
    <location>
        <begin position="796"/>
        <end position="808"/>
    </location>
</feature>
<dbReference type="InterPro" id="IPR023321">
    <property type="entry name" value="PINIT"/>
</dbReference>
<dbReference type="RefSeq" id="XP_041403899.1">
    <property type="nucleotide sequence ID" value="XM_041547965.1"/>
</dbReference>
<feature type="domain" description="SAP" evidence="12">
    <location>
        <begin position="46"/>
        <end position="80"/>
    </location>
</feature>
<dbReference type="Proteomes" id="UP000644660">
    <property type="component" value="Unassembled WGS sequence"/>
</dbReference>
<evidence type="ECO:0000313" key="15">
    <source>
        <dbReference type="EMBL" id="CAB4251860.1"/>
    </source>
</evidence>
<dbReference type="InterPro" id="IPR036361">
    <property type="entry name" value="SAP_dom_sf"/>
</dbReference>
<dbReference type="Gene3D" id="3.30.40.10">
    <property type="entry name" value="Zinc/RING finger domain, C3HC4 (zinc finger)"/>
    <property type="match status" value="1"/>
</dbReference>
<dbReference type="PROSITE" id="PS51466">
    <property type="entry name" value="PINIT"/>
    <property type="match status" value="1"/>
</dbReference>
<comment type="pathway">
    <text evidence="2">Protein modification; protein sumoylation.</text>
</comment>
<dbReference type="GO" id="GO:0008270">
    <property type="term" value="F:zinc ion binding"/>
    <property type="evidence" value="ECO:0007669"/>
    <property type="project" value="UniProtKB-KW"/>
</dbReference>
<evidence type="ECO:0000256" key="9">
    <source>
        <dbReference type="ARBA" id="ARBA00023242"/>
    </source>
</evidence>
<dbReference type="PROSITE" id="PS51044">
    <property type="entry name" value="ZF_SP_RING"/>
    <property type="match status" value="1"/>
</dbReference>
<dbReference type="GO" id="GO:0005634">
    <property type="term" value="C:nucleus"/>
    <property type="evidence" value="ECO:0007669"/>
    <property type="project" value="UniProtKB-SubCell"/>
</dbReference>
<sequence length="846" mass="92618">MVGTVNGPHSTATATPVGPPTQSGNTPVMTATGGLANEIKQALINMDQLRVIELKSLCKSLKLSTGGLKADLQERIGAFIKRSMCAGGIDPWRPKAINSLIAKLKQNETTLPLYFDVWEAIKTGRPLPSARQSLNTTEGTGQFRTYVGPPPNGTPQYTQQAVTSGGTQSINKNKNDKFTSESYVSSIFYRIIRKVSNSEMYLSQTEQRGRKQSMFKFYKSECLNPQTGSKYKLFLFCHEVTAYKRKGPEEIKFPFLNEISMNGKKITDNVRGIKNKPGTAKPADLTNFISDNGSNVVEILYAQTSKDFKATCYLVSEFSPEMLVQQQVLQRPKISRSVTLSFIKKTLSEESDDDFVTTSMILSLQCPISYTKMKYPAKSAKCDHIQCFDALWYLHSQRQVPTWLCPICSKVIHFEQLEISEYVEDIIRQSSDDVEQVQINTNGDWIPIHEDEPNDEKEKPNTKDEVKKEGTASLGSVATEDKHSHSHGGNADTVVISLDSEEEEEEEEEEPEREVATSATNVATNNIAVAPTGDINLPRNTDGDNNNHDSEVDSDEPLSQIRRRHPGSDNIDNTNNKNGHIEIVSGNVPNDSRSSNAGIVRAMNNNNDVSVSNIMEPSMFSSTLIAAQTESLQIPTPPADSLPNGATATKSVVPTTTATGTVTTTTTNDDDDDDDDTNLPKNDDGQIVTNTNNTTNNNPLLSSVTSTTTASPSNLLGLTGTFSTDKPGLFSNNSSNDSNNNKTISNSTRPSGANNKSLTTTNSANNSSSTSRRAANNIISPFIPRKFYPPSIPRKRSIERPNENKESGSTHSDAQLRNELGIEMSSGESVGQFDDNTEVIDLTSDD</sequence>
<keyword evidence="9" id="KW-0539">Nucleus</keyword>
<evidence type="ECO:0000256" key="1">
    <source>
        <dbReference type="ARBA" id="ARBA00004123"/>
    </source>
</evidence>
<evidence type="ECO:0000256" key="3">
    <source>
        <dbReference type="ARBA" id="ARBA00005383"/>
    </source>
</evidence>
<proteinExistence type="inferred from homology"/>
<dbReference type="UniPathway" id="UPA00886"/>
<feature type="compositionally biased region" description="Polar residues" evidence="11">
    <location>
        <begin position="7"/>
        <end position="28"/>
    </location>
</feature>
<evidence type="ECO:0000256" key="2">
    <source>
        <dbReference type="ARBA" id="ARBA00004718"/>
    </source>
</evidence>
<keyword evidence="7" id="KW-0833">Ubl conjugation pathway</keyword>
<dbReference type="Gene3D" id="1.10.720.30">
    <property type="entry name" value="SAP domain"/>
    <property type="match status" value="1"/>
</dbReference>
<dbReference type="AlphaFoldDB" id="A0A8H2ZF22"/>
<feature type="region of interest" description="Disordered" evidence="11">
    <location>
        <begin position="1"/>
        <end position="28"/>
    </location>
</feature>
<dbReference type="EMBL" id="CAEFZW010000001">
    <property type="protein sequence ID" value="CAB4251860.1"/>
    <property type="molecule type" value="Genomic_DNA"/>
</dbReference>
<evidence type="ECO:0000256" key="8">
    <source>
        <dbReference type="ARBA" id="ARBA00022833"/>
    </source>
</evidence>
<feature type="compositionally biased region" description="Low complexity" evidence="11">
    <location>
        <begin position="516"/>
        <end position="530"/>
    </location>
</feature>
<keyword evidence="8" id="KW-0862">Zinc</keyword>
<dbReference type="PANTHER" id="PTHR10782:SF4">
    <property type="entry name" value="TONALLI, ISOFORM E"/>
    <property type="match status" value="1"/>
</dbReference>
<dbReference type="Pfam" id="PF02891">
    <property type="entry name" value="zf-MIZ"/>
    <property type="match status" value="1"/>
</dbReference>
<comment type="similarity">
    <text evidence="3">Belongs to the PIAS family.</text>
</comment>
<evidence type="ECO:0000313" key="16">
    <source>
        <dbReference type="Proteomes" id="UP000644660"/>
    </source>
</evidence>
<comment type="subcellular location">
    <subcellularLocation>
        <location evidence="1">Nucleus</location>
    </subcellularLocation>
</comment>
<dbReference type="Pfam" id="PF14324">
    <property type="entry name" value="PINIT"/>
    <property type="match status" value="1"/>
</dbReference>
<feature type="compositionally biased region" description="Basic and acidic residues" evidence="11">
    <location>
        <begin position="541"/>
        <end position="551"/>
    </location>
</feature>
<feature type="compositionally biased region" description="Low complexity" evidence="11">
    <location>
        <begin position="688"/>
        <end position="712"/>
    </location>
</feature>
<dbReference type="GO" id="GO:0016874">
    <property type="term" value="F:ligase activity"/>
    <property type="evidence" value="ECO:0007669"/>
    <property type="project" value="UniProtKB-KW"/>
</dbReference>
<feature type="region of interest" description="Disordered" evidence="11">
    <location>
        <begin position="725"/>
        <end position="846"/>
    </location>
</feature>
<evidence type="ECO:0000256" key="5">
    <source>
        <dbReference type="ARBA" id="ARBA00022723"/>
    </source>
</evidence>
<dbReference type="SUPFAM" id="SSF57850">
    <property type="entry name" value="RING/U-box"/>
    <property type="match status" value="1"/>
</dbReference>
<accession>A0A8H2ZF22</accession>